<keyword evidence="2" id="KW-1133">Transmembrane helix</keyword>
<dbReference type="GeneID" id="70683512"/>
<dbReference type="Pfam" id="PF26503">
    <property type="entry name" value="DUF8167_3rd"/>
    <property type="match status" value="1"/>
</dbReference>
<dbReference type="EMBL" id="CP064786">
    <property type="protein sequence ID" value="QSG01364.1"/>
    <property type="molecule type" value="Genomic_DNA"/>
</dbReference>
<keyword evidence="2" id="KW-0812">Transmembrane</keyword>
<dbReference type="InterPro" id="IPR058480">
    <property type="entry name" value="DUF8167_N"/>
</dbReference>
<proteinExistence type="predicted"/>
<reference evidence="4" key="1">
    <citation type="submission" date="2020-11" db="EMBL/GenBank/DDBJ databases">
        <title>Carbohydrate-dependent, anaerobic sulfur respiration: A novel catabolism in halophilic archaea.</title>
        <authorList>
            <person name="Sorokin D.Y."/>
            <person name="Messina E."/>
            <person name="Smedile F."/>
            <person name="La Cono V."/>
            <person name="Hallsworth J.E."/>
            <person name="Yakimov M.M."/>
        </authorList>
    </citation>
    <scope>NUCLEOTIDE SEQUENCE</scope>
    <source>
        <strain evidence="4">AArc-S</strain>
    </source>
</reference>
<dbReference type="Pfam" id="PF02080">
    <property type="entry name" value="TrkA_C"/>
    <property type="match status" value="1"/>
</dbReference>
<organism evidence="4 5">
    <name type="scientific">Natranaeroarchaeum sulfidigenes</name>
    <dbReference type="NCBI Taxonomy" id="2784880"/>
    <lineage>
        <taxon>Archaea</taxon>
        <taxon>Methanobacteriati</taxon>
        <taxon>Methanobacteriota</taxon>
        <taxon>Stenosarchaea group</taxon>
        <taxon>Halobacteria</taxon>
        <taxon>Halobacteriales</taxon>
        <taxon>Natronoarchaeaceae</taxon>
        <taxon>Natranaeroarchaeum</taxon>
    </lineage>
</organism>
<dbReference type="GO" id="GO:0006813">
    <property type="term" value="P:potassium ion transport"/>
    <property type="evidence" value="ECO:0007669"/>
    <property type="project" value="InterPro"/>
</dbReference>
<dbReference type="InterPro" id="IPR058603">
    <property type="entry name" value="DUF8167_2nd"/>
</dbReference>
<evidence type="ECO:0000256" key="2">
    <source>
        <dbReference type="SAM" id="Phobius"/>
    </source>
</evidence>
<dbReference type="SUPFAM" id="SSF116726">
    <property type="entry name" value="TrkA C-terminal domain-like"/>
    <property type="match status" value="1"/>
</dbReference>
<dbReference type="RefSeq" id="WP_238478495.1">
    <property type="nucleotide sequence ID" value="NZ_CP064786.1"/>
</dbReference>
<dbReference type="AlphaFoldDB" id="A0A897MLA4"/>
<dbReference type="GO" id="GO:0008324">
    <property type="term" value="F:monoatomic cation transmembrane transporter activity"/>
    <property type="evidence" value="ECO:0007669"/>
    <property type="project" value="InterPro"/>
</dbReference>
<dbReference type="Pfam" id="PF26502">
    <property type="entry name" value="DUF8167_2nd"/>
    <property type="match status" value="1"/>
</dbReference>
<name>A0A897MLA4_9EURY</name>
<keyword evidence="2" id="KW-0472">Membrane</keyword>
<evidence type="ECO:0000256" key="1">
    <source>
        <dbReference type="SAM" id="MobiDB-lite"/>
    </source>
</evidence>
<evidence type="ECO:0000313" key="4">
    <source>
        <dbReference type="EMBL" id="QSG01364.1"/>
    </source>
</evidence>
<feature type="region of interest" description="Disordered" evidence="1">
    <location>
        <begin position="239"/>
        <end position="294"/>
    </location>
</feature>
<dbReference type="InterPro" id="IPR006037">
    <property type="entry name" value="RCK_C"/>
</dbReference>
<feature type="transmembrane region" description="Helical" evidence="2">
    <location>
        <begin position="72"/>
        <end position="91"/>
    </location>
</feature>
<evidence type="ECO:0000259" key="3">
    <source>
        <dbReference type="PROSITE" id="PS51202"/>
    </source>
</evidence>
<dbReference type="Pfam" id="PF26501">
    <property type="entry name" value="DUF8167"/>
    <property type="match status" value="1"/>
</dbReference>
<dbReference type="InterPro" id="IPR058604">
    <property type="entry name" value="DUF8167_3rd"/>
</dbReference>
<feature type="domain" description="RCK C-terminal" evidence="3">
    <location>
        <begin position="327"/>
        <end position="410"/>
    </location>
</feature>
<dbReference type="PROSITE" id="PS51202">
    <property type="entry name" value="RCK_C"/>
    <property type="match status" value="1"/>
</dbReference>
<dbReference type="Gene3D" id="3.30.70.1450">
    <property type="entry name" value="Regulator of K+ conductance, C-terminal domain"/>
    <property type="match status" value="1"/>
</dbReference>
<dbReference type="Proteomes" id="UP000663586">
    <property type="component" value="Chromosome"/>
</dbReference>
<gene>
    <name evidence="4" type="primary">trkA</name>
    <name evidence="4" type="ORF">AArcS_0124</name>
</gene>
<sequence length="410" mass="43122">MTSAQVADVLVGIYLGLLAGIFPAFIAFSIGFGFKYFTDVTVPGLGVVVLGGALAGVSGGLMGLVDPQLADSWTGITAVLVILMACLWAHGQGDKLGASTPRKLTLKSIRESRLSADLVDRVDSYGQIRIRPVGEILDVEGYPPLPNSLRETLHEGSWKFPASLSLAELESRLEERLLTEHELAAATVTIDEQGRAEIAAAPSAAGLSRRVPPGQRAVSIRTLLPSGVARGDSVTIRLSDGPVTGPVVSARTEGDDTISTQEPPGETAGTAGDESADMSPRTPPVPTTTGGEGRITVALSPEDARRVIRADFAPVIVHSRGKQREYEAIGVLRAHGNRFRKVTIGASSNLAGGTIGSERIRDTYGVAVLAIRRSMERIVAPDGDAELTPGDALIVVGRPSQLRAFEEVAR</sequence>
<evidence type="ECO:0000313" key="5">
    <source>
        <dbReference type="Proteomes" id="UP000663586"/>
    </source>
</evidence>
<dbReference type="KEGG" id="hara:AArcS_0124"/>
<protein>
    <submittedName>
        <fullName evidence="4">TrkA, K+ transport system, NAD-binding component</fullName>
    </submittedName>
</protein>
<dbReference type="InterPro" id="IPR036721">
    <property type="entry name" value="RCK_C_sf"/>
</dbReference>
<keyword evidence="5" id="KW-1185">Reference proteome</keyword>
<feature type="transmembrane region" description="Helical" evidence="2">
    <location>
        <begin position="12"/>
        <end position="34"/>
    </location>
</feature>
<accession>A0A897MLA4</accession>
<feature type="transmembrane region" description="Helical" evidence="2">
    <location>
        <begin position="40"/>
        <end position="65"/>
    </location>
</feature>